<keyword evidence="1" id="KW-0812">Transmembrane</keyword>
<dbReference type="Proteomes" id="UP000016932">
    <property type="component" value="Unassembled WGS sequence"/>
</dbReference>
<sequence>MPQDSTKSAIGNEFSKTQEFDFQADEAVRLLLPQLTTLKAAECPQIRAIRRVKVSIANALVAAGDFVEVKEYFGDLHSLEQGADVIDQMLHIPAMIAQQHCNTRDICSRHWSDTAAVSVISSVNLYRDTYEHAVVKEAKGLLDMQQAELRHGYNRQARKFEKFDPLSEPIVLLSNEGCSVIFPFVAFASVMAENHHRNTTQAVVFSSNTRETDIAQELSRLLENGWKNTTLRNQGVASQFFDAIVNEISGFKQHHPTLTSAHAIQVSYPLDDTPASRPFVERRPHGELMRSQSGGSDKVAHWPQASYDDNASCISAVVGQCMFATKEQKRILAFQSALTLKYRSKALTTIACYPVVHKISARLALLFKSWLVTPIGSKFHRIAVRPPPAVAVALVAVFITLLGLGLWMTIIRWRYNIVKMRRTAGCHCFDTFSMWCTPSAYFVGESHYRCASKDAAEISRPTSYNGIHALVTLWKRQGSGKIYYQPKFTTSKYKTSMPPPIMLDHLEYLPIAYLVSLVSLLVAFGHHLAKGRKYSWRLWRWDSVAWGILAWVGWSMDELRPSLLESYLCSLMTWEQNVWYSSMTSLSFLVTDLPSRDYLPEGSIIFRYHPYGKAYTEAQVCDCGQVQRHGNNANLYTPPAIASTYEIAMFIYTTSRAWGLSNPGFGTKISSTISFNCDRLTLFQEPDHYVALDSPLELEALALHSFTTAAGFSMSLQLATSETRIASTAGAIELASSSEHQSRIWRRYSQTYRGFLDAIIQLHR</sequence>
<dbReference type="AlphaFoldDB" id="M3AKA2"/>
<dbReference type="RefSeq" id="XP_007925509.1">
    <property type="nucleotide sequence ID" value="XM_007927318.1"/>
</dbReference>
<dbReference type="GeneID" id="19336591"/>
<accession>M3AKA2</accession>
<dbReference type="KEGG" id="pfj:MYCFIDRAFT_207461"/>
<evidence type="ECO:0000256" key="1">
    <source>
        <dbReference type="SAM" id="Phobius"/>
    </source>
</evidence>
<evidence type="ECO:0000313" key="2">
    <source>
        <dbReference type="EMBL" id="EME85011.1"/>
    </source>
</evidence>
<dbReference type="EMBL" id="KB446557">
    <property type="protein sequence ID" value="EME85011.1"/>
    <property type="molecule type" value="Genomic_DNA"/>
</dbReference>
<keyword evidence="3" id="KW-1185">Reference proteome</keyword>
<feature type="transmembrane region" description="Helical" evidence="1">
    <location>
        <begin position="389"/>
        <end position="411"/>
    </location>
</feature>
<proteinExistence type="predicted"/>
<reference evidence="2 3" key="1">
    <citation type="journal article" date="2012" name="PLoS Pathog.">
        <title>Diverse lifestyles and strategies of plant pathogenesis encoded in the genomes of eighteen Dothideomycetes fungi.</title>
        <authorList>
            <person name="Ohm R.A."/>
            <person name="Feau N."/>
            <person name="Henrissat B."/>
            <person name="Schoch C.L."/>
            <person name="Horwitz B.A."/>
            <person name="Barry K.W."/>
            <person name="Condon B.J."/>
            <person name="Copeland A.C."/>
            <person name="Dhillon B."/>
            <person name="Glaser F."/>
            <person name="Hesse C.N."/>
            <person name="Kosti I."/>
            <person name="LaButti K."/>
            <person name="Lindquist E.A."/>
            <person name="Lucas S."/>
            <person name="Salamov A.A."/>
            <person name="Bradshaw R.E."/>
            <person name="Ciuffetti L."/>
            <person name="Hamelin R.C."/>
            <person name="Kema G.H.J."/>
            <person name="Lawrence C."/>
            <person name="Scott J.A."/>
            <person name="Spatafora J.W."/>
            <person name="Turgeon B.G."/>
            <person name="de Wit P.J.G.M."/>
            <person name="Zhong S."/>
            <person name="Goodwin S.B."/>
            <person name="Grigoriev I.V."/>
        </authorList>
    </citation>
    <scope>NUCLEOTIDE SEQUENCE [LARGE SCALE GENOMIC DNA]</scope>
    <source>
        <strain evidence="2 3">CIRAD86</strain>
    </source>
</reference>
<protein>
    <submittedName>
        <fullName evidence="2">Uncharacterized protein</fullName>
    </submittedName>
</protein>
<keyword evidence="1" id="KW-0472">Membrane</keyword>
<gene>
    <name evidence="2" type="ORF">MYCFIDRAFT_207461</name>
</gene>
<dbReference type="HOGENOM" id="CLU_365291_0_0_1"/>
<name>M3AKA2_PSEFD</name>
<evidence type="ECO:0000313" key="3">
    <source>
        <dbReference type="Proteomes" id="UP000016932"/>
    </source>
</evidence>
<keyword evidence="1" id="KW-1133">Transmembrane helix</keyword>
<organism evidence="2 3">
    <name type="scientific">Pseudocercospora fijiensis (strain CIRAD86)</name>
    <name type="common">Black leaf streak disease fungus</name>
    <name type="synonym">Mycosphaerella fijiensis</name>
    <dbReference type="NCBI Taxonomy" id="383855"/>
    <lineage>
        <taxon>Eukaryota</taxon>
        <taxon>Fungi</taxon>
        <taxon>Dikarya</taxon>
        <taxon>Ascomycota</taxon>
        <taxon>Pezizomycotina</taxon>
        <taxon>Dothideomycetes</taxon>
        <taxon>Dothideomycetidae</taxon>
        <taxon>Mycosphaerellales</taxon>
        <taxon>Mycosphaerellaceae</taxon>
        <taxon>Pseudocercospora</taxon>
    </lineage>
</organism>
<feature type="transmembrane region" description="Helical" evidence="1">
    <location>
        <begin position="506"/>
        <end position="526"/>
    </location>
</feature>
<dbReference type="VEuPathDB" id="FungiDB:MYCFIDRAFT_207461"/>
<dbReference type="OrthoDB" id="10622583at2759"/>